<dbReference type="Proteomes" id="UP000280395">
    <property type="component" value="Unassembled WGS sequence"/>
</dbReference>
<comment type="caution">
    <text evidence="4">The sequence shown here is derived from an EMBL/GenBank/DDBJ whole genome shotgun (WGS) entry which is preliminary data.</text>
</comment>
<dbReference type="GO" id="GO:0046872">
    <property type="term" value="F:metal ion binding"/>
    <property type="evidence" value="ECO:0007669"/>
    <property type="project" value="UniProtKB-KW"/>
</dbReference>
<protein>
    <recommendedName>
        <fullName evidence="6">Radical SAM protein</fullName>
    </recommendedName>
</protein>
<evidence type="ECO:0000256" key="2">
    <source>
        <dbReference type="ARBA" id="ARBA00023004"/>
    </source>
</evidence>
<gene>
    <name evidence="4" type="ORF">ALP29_200100</name>
</gene>
<name>A0A3M5W3C7_PSESX</name>
<keyword evidence="3" id="KW-0411">Iron-sulfur</keyword>
<proteinExistence type="predicted"/>
<evidence type="ECO:0000313" key="4">
    <source>
        <dbReference type="EMBL" id="RMU65069.1"/>
    </source>
</evidence>
<sequence length="119" mass="13326">MINDHELEALLSEAKDAGALSASYVMLRLPLEVAPLFDEWLKTHYPQRAEHVMSLVRQSRGGALYDSRFGSRMRGEGPFADLLAQRYALAIKRLGLNKRDGFTLDCDAFCPPGQQMSLL</sequence>
<evidence type="ECO:0000256" key="3">
    <source>
        <dbReference type="ARBA" id="ARBA00023014"/>
    </source>
</evidence>
<reference evidence="4 5" key="1">
    <citation type="submission" date="2018-08" db="EMBL/GenBank/DDBJ databases">
        <title>Recombination of ecologically and evolutionarily significant loci maintains genetic cohesion in the Pseudomonas syringae species complex.</title>
        <authorList>
            <person name="Dillon M."/>
            <person name="Thakur S."/>
            <person name="Almeida R.N.D."/>
            <person name="Weir B.S."/>
            <person name="Guttman D.S."/>
        </authorList>
    </citation>
    <scope>NUCLEOTIDE SEQUENCE [LARGE SCALE GENOMIC DNA]</scope>
    <source>
        <strain evidence="4 5">ICMP 14479</strain>
    </source>
</reference>
<dbReference type="AlphaFoldDB" id="A0A3M5W3C7"/>
<dbReference type="InterPro" id="IPR040086">
    <property type="entry name" value="MJ0683-like"/>
</dbReference>
<keyword evidence="1" id="KW-0479">Metal-binding</keyword>
<dbReference type="PANTHER" id="PTHR43432">
    <property type="entry name" value="SLR0285 PROTEIN"/>
    <property type="match status" value="1"/>
</dbReference>
<dbReference type="EMBL" id="RBUA01000167">
    <property type="protein sequence ID" value="RMU65069.1"/>
    <property type="molecule type" value="Genomic_DNA"/>
</dbReference>
<keyword evidence="2" id="KW-0408">Iron</keyword>
<evidence type="ECO:0000313" key="5">
    <source>
        <dbReference type="Proteomes" id="UP000280395"/>
    </source>
</evidence>
<evidence type="ECO:0008006" key="6">
    <source>
        <dbReference type="Google" id="ProtNLM"/>
    </source>
</evidence>
<organism evidence="4 5">
    <name type="scientific">Pseudomonas syringae pv. avii</name>
    <dbReference type="NCBI Taxonomy" id="663959"/>
    <lineage>
        <taxon>Bacteria</taxon>
        <taxon>Pseudomonadati</taxon>
        <taxon>Pseudomonadota</taxon>
        <taxon>Gammaproteobacteria</taxon>
        <taxon>Pseudomonadales</taxon>
        <taxon>Pseudomonadaceae</taxon>
        <taxon>Pseudomonas</taxon>
        <taxon>Pseudomonas syringae</taxon>
    </lineage>
</organism>
<evidence type="ECO:0000256" key="1">
    <source>
        <dbReference type="ARBA" id="ARBA00022723"/>
    </source>
</evidence>
<accession>A0A3M5W3C7</accession>
<dbReference type="GO" id="GO:0051536">
    <property type="term" value="F:iron-sulfur cluster binding"/>
    <property type="evidence" value="ECO:0007669"/>
    <property type="project" value="UniProtKB-KW"/>
</dbReference>
<dbReference type="PANTHER" id="PTHR43432:SF3">
    <property type="entry name" value="SLR0285 PROTEIN"/>
    <property type="match status" value="1"/>
</dbReference>